<dbReference type="Proteomes" id="UP000317536">
    <property type="component" value="Unassembled WGS sequence"/>
</dbReference>
<proteinExistence type="predicted"/>
<sequence>MTYVGARVQLGGMRLYGLDERGCYWTVSSLDGIWDGVESTHAHSSLVWGDGWVSNRAHLSGRDITITGMVTCPDDAAYLQARQALLEAVPTAGGKLTVSVDGGTLLYLVQRAEAKPMIQPQAGLKVAKFSIPLVSLSPYAFDAGDPLSGSTGLPSSSGGLWLPAAFTGLPSSARSSWEGDAVWSSSLLDAGGVTVRNLMQDPRPKYGSRFQARCSGGLSLDADGLHVTQGSRGIGWNWTTNPDHALVPSPPDGAVLLPAGPYVMSWQWRLNEATTSKATAHVESSDGGSWSVDHAPAGVGMWTDFVIKVTLGSQAWLAVSDQVFDEAFSSGASGDWRRFGIWTQADWELMQARGIGWFDGSSLPAATSSWCFGEQVVSGAVALSNPGGAPSPVSLRVDGPVVDPRIEHHPSGGVLELRMRLGAGHYVTFDSRMRQVLVDGRDPARGAVVRRGWSDALPGPNTWLFTASEYSADARLSVNFRGAYL</sequence>
<protein>
    <submittedName>
        <fullName evidence="1">Uncharacterized protein</fullName>
    </submittedName>
</protein>
<gene>
    <name evidence="1" type="ORF">FPK29_04725</name>
</gene>
<dbReference type="AlphaFoldDB" id="A0A556R9V1"/>
<evidence type="ECO:0000313" key="2">
    <source>
        <dbReference type="Proteomes" id="UP000317536"/>
    </source>
</evidence>
<evidence type="ECO:0000313" key="1">
    <source>
        <dbReference type="EMBL" id="TSJ85668.1"/>
    </source>
</evidence>
<name>A0A556R9V1_9BIFI</name>
<organism evidence="1 2">
    <name type="scientific">Bifidobacterium asteroides</name>
    <dbReference type="NCBI Taxonomy" id="1684"/>
    <lineage>
        <taxon>Bacteria</taxon>
        <taxon>Bacillati</taxon>
        <taxon>Actinomycetota</taxon>
        <taxon>Actinomycetes</taxon>
        <taxon>Bifidobacteriales</taxon>
        <taxon>Bifidobacteriaceae</taxon>
        <taxon>Bifidobacterium</taxon>
    </lineage>
</organism>
<reference evidence="1 2" key="1">
    <citation type="submission" date="2019-07" db="EMBL/GenBank/DDBJ databases">
        <title>Bifidobacterium asteroides genomes.</title>
        <authorList>
            <person name="Zheng H."/>
        </authorList>
    </citation>
    <scope>NUCLEOTIDE SEQUENCE [LARGE SCALE GENOMIC DNA]</scope>
    <source>
        <strain evidence="1 2">W8111</strain>
    </source>
</reference>
<comment type="caution">
    <text evidence="1">The sequence shown here is derived from an EMBL/GenBank/DDBJ whole genome shotgun (WGS) entry which is preliminary data.</text>
</comment>
<accession>A0A556R9V1</accession>
<dbReference type="EMBL" id="VMHJ01000002">
    <property type="protein sequence ID" value="TSJ85668.1"/>
    <property type="molecule type" value="Genomic_DNA"/>
</dbReference>